<protein>
    <recommendedName>
        <fullName evidence="3">Transposase</fullName>
    </recommendedName>
</protein>
<dbReference type="NCBIfam" id="NF047593">
    <property type="entry name" value="IS66_ISAeme5_TnpA"/>
    <property type="match status" value="1"/>
</dbReference>
<proteinExistence type="predicted"/>
<gene>
    <name evidence="1" type="ORF">J3U88_33880</name>
</gene>
<accession>A0A8J7U767</accession>
<dbReference type="EMBL" id="JAFREP010000083">
    <property type="protein sequence ID" value="MBO1323507.1"/>
    <property type="molecule type" value="Genomic_DNA"/>
</dbReference>
<evidence type="ECO:0000313" key="1">
    <source>
        <dbReference type="EMBL" id="MBO1323507.1"/>
    </source>
</evidence>
<dbReference type="RefSeq" id="WP_207863658.1">
    <property type="nucleotide sequence ID" value="NZ_JAFREP010000083.1"/>
</dbReference>
<dbReference type="Proteomes" id="UP000664417">
    <property type="component" value="Unassembled WGS sequence"/>
</dbReference>
<organism evidence="1 2">
    <name type="scientific">Acanthopleuribacter pedis</name>
    <dbReference type="NCBI Taxonomy" id="442870"/>
    <lineage>
        <taxon>Bacteria</taxon>
        <taxon>Pseudomonadati</taxon>
        <taxon>Acidobacteriota</taxon>
        <taxon>Holophagae</taxon>
        <taxon>Acanthopleuribacterales</taxon>
        <taxon>Acanthopleuribacteraceae</taxon>
        <taxon>Acanthopleuribacter</taxon>
    </lineage>
</organism>
<reference evidence="1" key="1">
    <citation type="submission" date="2021-03" db="EMBL/GenBank/DDBJ databases">
        <authorList>
            <person name="Wang G."/>
        </authorList>
    </citation>
    <scope>NUCLEOTIDE SEQUENCE</scope>
    <source>
        <strain evidence="1">KCTC 12899</strain>
    </source>
</reference>
<name>A0A8J7U767_9BACT</name>
<keyword evidence="2" id="KW-1185">Reference proteome</keyword>
<comment type="caution">
    <text evidence="1">The sequence shown here is derived from an EMBL/GenBank/DDBJ whole genome shotgun (WGS) entry which is preliminary data.</text>
</comment>
<evidence type="ECO:0000313" key="2">
    <source>
        <dbReference type="Proteomes" id="UP000664417"/>
    </source>
</evidence>
<dbReference type="AlphaFoldDB" id="A0A8J7U767"/>
<evidence type="ECO:0008006" key="3">
    <source>
        <dbReference type="Google" id="ProtNLM"/>
    </source>
</evidence>
<sequence length="122" mass="13545">MIDSETTPTHAGGKAAVWSQRIRQWEASGLTQVEFCRRHQLKIATFRYWRQRLPAKRHATAKGSLRLVPITNPAAEEELPASPSQPASSQGLSIECNGISVRIDDQFNPETLARVIAVLRAV</sequence>